<reference evidence="5 6" key="1">
    <citation type="journal article" date="2017" name="Curr. Biol.">
        <title>The Evolution of Venom by Co-option of Single-Copy Genes.</title>
        <authorList>
            <person name="Martinson E.O."/>
            <person name="Mrinalini"/>
            <person name="Kelkar Y.D."/>
            <person name="Chang C.H."/>
            <person name="Werren J.H."/>
        </authorList>
    </citation>
    <scope>NUCLEOTIDE SEQUENCE [LARGE SCALE GENOMIC DNA]</scope>
    <source>
        <strain evidence="5 6">Alberta</strain>
        <tissue evidence="5">Whole body</tissue>
    </source>
</reference>
<dbReference type="Gene3D" id="1.25.40.20">
    <property type="entry name" value="Ankyrin repeat-containing domain"/>
    <property type="match status" value="1"/>
</dbReference>
<dbReference type="GO" id="GO:0051059">
    <property type="term" value="F:NF-kappaB binding"/>
    <property type="evidence" value="ECO:0007669"/>
    <property type="project" value="TreeGrafter"/>
</dbReference>
<organism evidence="5 6">
    <name type="scientific">Trichomalopsis sarcophagae</name>
    <dbReference type="NCBI Taxonomy" id="543379"/>
    <lineage>
        <taxon>Eukaryota</taxon>
        <taxon>Metazoa</taxon>
        <taxon>Ecdysozoa</taxon>
        <taxon>Arthropoda</taxon>
        <taxon>Hexapoda</taxon>
        <taxon>Insecta</taxon>
        <taxon>Pterygota</taxon>
        <taxon>Neoptera</taxon>
        <taxon>Endopterygota</taxon>
        <taxon>Hymenoptera</taxon>
        <taxon>Apocrita</taxon>
        <taxon>Proctotrupomorpha</taxon>
        <taxon>Chalcidoidea</taxon>
        <taxon>Pteromalidae</taxon>
        <taxon>Pteromalinae</taxon>
        <taxon>Trichomalopsis</taxon>
    </lineage>
</organism>
<protein>
    <submittedName>
        <fullName evidence="5">Uncharacterized protein</fullName>
    </submittedName>
</protein>
<proteinExistence type="predicted"/>
<dbReference type="InterPro" id="IPR036770">
    <property type="entry name" value="Ankyrin_rpt-contain_sf"/>
</dbReference>
<evidence type="ECO:0000313" key="6">
    <source>
        <dbReference type="Proteomes" id="UP000215335"/>
    </source>
</evidence>
<dbReference type="GO" id="GO:0071356">
    <property type="term" value="P:cellular response to tumor necrosis factor"/>
    <property type="evidence" value="ECO:0007669"/>
    <property type="project" value="TreeGrafter"/>
</dbReference>
<evidence type="ECO:0000256" key="3">
    <source>
        <dbReference type="PROSITE-ProRule" id="PRU00023"/>
    </source>
</evidence>
<dbReference type="SMART" id="SM00248">
    <property type="entry name" value="ANK"/>
    <property type="match status" value="3"/>
</dbReference>
<dbReference type="GO" id="GO:0005829">
    <property type="term" value="C:cytosol"/>
    <property type="evidence" value="ECO:0007669"/>
    <property type="project" value="TreeGrafter"/>
</dbReference>
<evidence type="ECO:0000256" key="4">
    <source>
        <dbReference type="SAM" id="MobiDB-lite"/>
    </source>
</evidence>
<evidence type="ECO:0000256" key="2">
    <source>
        <dbReference type="ARBA" id="ARBA00023043"/>
    </source>
</evidence>
<gene>
    <name evidence="5" type="ORF">TSAR_005891</name>
</gene>
<dbReference type="InterPro" id="IPR002110">
    <property type="entry name" value="Ankyrin_rpt"/>
</dbReference>
<keyword evidence="1" id="KW-0677">Repeat</keyword>
<feature type="region of interest" description="Disordered" evidence="4">
    <location>
        <begin position="306"/>
        <end position="351"/>
    </location>
</feature>
<dbReference type="Proteomes" id="UP000215335">
    <property type="component" value="Unassembled WGS sequence"/>
</dbReference>
<accession>A0A232ELH9</accession>
<dbReference type="PROSITE" id="PS50297">
    <property type="entry name" value="ANK_REP_REGION"/>
    <property type="match status" value="1"/>
</dbReference>
<dbReference type="OrthoDB" id="10254947at2759"/>
<sequence length="832" mass="92962">MEAAVEVPPKKPRLKQNLQLSECIRQFELPQQYPSTITERLAKPGSQKSTATIQTKSMQNIISALPFPGKMKFIPNKEVLISDSLQKLKFKLPDGRDVGEVKIVLPGQDEKPQTKVITMSKIGKNNEKPITWTIKSPGDSHKPRIKTITKLSNGLPIPDDSLTQSDDTSLSKMKVQFLSGNNNSSATNGIKNVAMVSNLKRLSKSDSNDSNKQNIIVHNTDGGILKKLVIENPSMLMDKQNSQTQVFLKKLPGSQKMVMLQRDGNQLMNKPLSLKPITQSNLQSHNIKNNAEKIIFKSTINGSIIRKKEPLPTESTNHHEKKRSHSEINLDDCNFNGNSSTQSINDDQRRKQLKLNDSTKSTGAIGLRKNIMVIVPNEEAEKLSRPSSSAEMNNLDFLQDDDIINLNDEAISEETISNIKNSELSDIRIDEVHSIQNEALEVNINQSSSVNNDKNAKSQDRINQLNILKQAVLSVQDADLRAKALKALKDCGIKVKKTVPAKRPMKMISESTTQTEVFSLLKNDEFLQINNESEDIVKIKHSHKMMKQPINTLSSRKTNHNVCPESEQKEFKMNLDKSLEKLFPACKGITDVKDAFEQNKKAYARAVLKHLEKDYKAAKKHDDDGLLGIHKAVLNNSIQEVQRHMLMLKAAKQHIDVPTLDNKTSLELAVEFEMDSQIVKILLDAGAQPVSSKPIHDSAVILAAKTSSKILHLLLKYITRSNRSLLNRRNSEGLAVIHYLAQNGNLEGITELLKHGVDVNLQDSRSGRTALFYAVETKNSDIPQEVFNDIAHKLLEHEAVSNIPTFSKHSVLSMIDDVKSHALKIALNKAVK</sequence>
<evidence type="ECO:0000256" key="1">
    <source>
        <dbReference type="ARBA" id="ARBA00022737"/>
    </source>
</evidence>
<dbReference type="PANTHER" id="PTHR46680:SF3">
    <property type="entry name" value="NF-KAPPA-B INHIBITOR CACTUS"/>
    <property type="match status" value="1"/>
</dbReference>
<dbReference type="PROSITE" id="PS50088">
    <property type="entry name" value="ANK_REPEAT"/>
    <property type="match status" value="1"/>
</dbReference>
<evidence type="ECO:0000313" key="5">
    <source>
        <dbReference type="EMBL" id="OXU19205.1"/>
    </source>
</evidence>
<dbReference type="SUPFAM" id="SSF48403">
    <property type="entry name" value="Ankyrin repeat"/>
    <property type="match status" value="1"/>
</dbReference>
<dbReference type="InterPro" id="IPR051070">
    <property type="entry name" value="NF-kappa-B_inhibitor"/>
</dbReference>
<keyword evidence="2 3" id="KW-0040">ANK repeat</keyword>
<comment type="caution">
    <text evidence="5">The sequence shown here is derived from an EMBL/GenBank/DDBJ whole genome shotgun (WGS) entry which is preliminary data.</text>
</comment>
<keyword evidence="6" id="KW-1185">Reference proteome</keyword>
<dbReference type="EMBL" id="NNAY01003556">
    <property type="protein sequence ID" value="OXU19205.1"/>
    <property type="molecule type" value="Genomic_DNA"/>
</dbReference>
<feature type="repeat" description="ANK" evidence="3">
    <location>
        <begin position="732"/>
        <end position="764"/>
    </location>
</feature>
<dbReference type="AlphaFoldDB" id="A0A232ELH9"/>
<dbReference type="PANTHER" id="PTHR46680">
    <property type="entry name" value="NF-KAPPA-B INHIBITOR ALPHA"/>
    <property type="match status" value="1"/>
</dbReference>
<feature type="compositionally biased region" description="Polar residues" evidence="4">
    <location>
        <begin position="335"/>
        <end position="345"/>
    </location>
</feature>
<dbReference type="Pfam" id="PF12796">
    <property type="entry name" value="Ank_2"/>
    <property type="match status" value="1"/>
</dbReference>
<name>A0A232ELH9_9HYME</name>
<dbReference type="STRING" id="543379.A0A232ELH9"/>